<dbReference type="InterPro" id="IPR010982">
    <property type="entry name" value="Lambda_DNA-bd_dom_sf"/>
</dbReference>
<proteinExistence type="predicted"/>
<dbReference type="PATRIC" id="fig|319653.3.peg.1900"/>
<dbReference type="Proteomes" id="UP000051749">
    <property type="component" value="Unassembled WGS sequence"/>
</dbReference>
<sequence>MIDNFLKKYNLTRYQVAKISGVPESTLVSANDSHINSLSVRVLQALAMATGKTPGAVLDELIKQQGNPIINFMQAHPGLDKQLVNDIEDLMIKIHNDGGALSNVTFNRYYDEGDDTNERATVAMQNLKQQLTEFLNNKRPD</sequence>
<dbReference type="GO" id="GO:0003677">
    <property type="term" value="F:DNA binding"/>
    <property type="evidence" value="ECO:0007669"/>
    <property type="project" value="InterPro"/>
</dbReference>
<evidence type="ECO:0000313" key="3">
    <source>
        <dbReference type="Proteomes" id="UP000051749"/>
    </source>
</evidence>
<evidence type="ECO:0000313" key="1">
    <source>
        <dbReference type="EMBL" id="KRN82913.1"/>
    </source>
</evidence>
<comment type="caution">
    <text evidence="1">The sequence shown here is derived from an EMBL/GenBank/DDBJ whole genome shotgun (WGS) entry which is preliminary data.</text>
</comment>
<dbReference type="OrthoDB" id="2937982at2"/>
<dbReference type="GeneID" id="76043223"/>
<reference evidence="1 3" key="1">
    <citation type="journal article" date="2015" name="Genome Announc.">
        <title>Expanding the biotechnology potential of lactobacilli through comparative genomics of 213 strains and associated genera.</title>
        <authorList>
            <person name="Sun Z."/>
            <person name="Harris H.M."/>
            <person name="McCann A."/>
            <person name="Guo C."/>
            <person name="Argimon S."/>
            <person name="Zhang W."/>
            <person name="Yang X."/>
            <person name="Jeffery I.B."/>
            <person name="Cooney J.C."/>
            <person name="Kagawa T.F."/>
            <person name="Liu W."/>
            <person name="Song Y."/>
            <person name="Salvetti E."/>
            <person name="Wrobel A."/>
            <person name="Rasinkangas P."/>
            <person name="Parkhill J."/>
            <person name="Rea M.C."/>
            <person name="O'Sullivan O."/>
            <person name="Ritari J."/>
            <person name="Douillard F.P."/>
            <person name="Paul Ross R."/>
            <person name="Yang R."/>
            <person name="Briner A.E."/>
            <person name="Felis G.E."/>
            <person name="de Vos W.M."/>
            <person name="Barrangou R."/>
            <person name="Klaenhammer T.R."/>
            <person name="Caufield P.W."/>
            <person name="Cui Y."/>
            <person name="Zhang H."/>
            <person name="O'Toole P.W."/>
        </authorList>
    </citation>
    <scope>NUCLEOTIDE SEQUENCE [LARGE SCALE GENOMIC DNA]</scope>
    <source>
        <strain evidence="1 3">DSM 22301</strain>
    </source>
</reference>
<dbReference type="Proteomes" id="UP000182818">
    <property type="component" value="Unassembled WGS sequence"/>
</dbReference>
<dbReference type="RefSeq" id="WP_057805629.1">
    <property type="nucleotide sequence ID" value="NZ_BJYP01000011.1"/>
</dbReference>
<gene>
    <name evidence="1" type="ORF">IV87_GL001867</name>
    <name evidence="2" type="ORF">SAMN04487973_102129</name>
</gene>
<dbReference type="EMBL" id="JQBY01000006">
    <property type="protein sequence ID" value="KRN82913.1"/>
    <property type="molecule type" value="Genomic_DNA"/>
</dbReference>
<dbReference type="EMBL" id="FOGK01000002">
    <property type="protein sequence ID" value="SER17035.1"/>
    <property type="molecule type" value="Genomic_DNA"/>
</dbReference>
<dbReference type="AlphaFoldDB" id="A0A0R2K038"/>
<dbReference type="SUPFAM" id="SSF47413">
    <property type="entry name" value="lambda repressor-like DNA-binding domains"/>
    <property type="match status" value="1"/>
</dbReference>
<protein>
    <submittedName>
        <fullName evidence="1">Uncharacterized protein</fullName>
    </submittedName>
</protein>
<evidence type="ECO:0000313" key="4">
    <source>
        <dbReference type="Proteomes" id="UP000182818"/>
    </source>
</evidence>
<organism evidence="1 3">
    <name type="scientific">Pediococcus ethanolidurans</name>
    <dbReference type="NCBI Taxonomy" id="319653"/>
    <lineage>
        <taxon>Bacteria</taxon>
        <taxon>Bacillati</taxon>
        <taxon>Bacillota</taxon>
        <taxon>Bacilli</taxon>
        <taxon>Lactobacillales</taxon>
        <taxon>Lactobacillaceae</taxon>
        <taxon>Pediococcus</taxon>
    </lineage>
</organism>
<dbReference type="STRING" id="319653.SAMN04487973_102129"/>
<evidence type="ECO:0000313" key="2">
    <source>
        <dbReference type="EMBL" id="SER17035.1"/>
    </source>
</evidence>
<dbReference type="CDD" id="cd22282">
    <property type="entry name" value="AcrllA1"/>
    <property type="match status" value="1"/>
</dbReference>
<keyword evidence="4" id="KW-1185">Reference proteome</keyword>
<reference evidence="2 4" key="2">
    <citation type="submission" date="2016-10" db="EMBL/GenBank/DDBJ databases">
        <authorList>
            <person name="Varghese N."/>
            <person name="Submissions S."/>
        </authorList>
    </citation>
    <scope>NUCLEOTIDE SEQUENCE [LARGE SCALE GENOMIC DNA]</scope>
    <source>
        <strain evidence="2 4">CGMCC 1.3889</strain>
    </source>
</reference>
<accession>A0A0R2K038</accession>
<name>A0A0R2K038_9LACO</name>